<evidence type="ECO:0000313" key="1">
    <source>
        <dbReference type="EMBL" id="KTD76892.1"/>
    </source>
</evidence>
<organism evidence="1 2">
    <name type="scientific">Legionella worsleiensis</name>
    <dbReference type="NCBI Taxonomy" id="45076"/>
    <lineage>
        <taxon>Bacteria</taxon>
        <taxon>Pseudomonadati</taxon>
        <taxon>Pseudomonadota</taxon>
        <taxon>Gammaproteobacteria</taxon>
        <taxon>Legionellales</taxon>
        <taxon>Legionellaceae</taxon>
        <taxon>Legionella</taxon>
    </lineage>
</organism>
<name>A0A0W1A688_9GAMM</name>
<comment type="caution">
    <text evidence="1">The sequence shown here is derived from an EMBL/GenBank/DDBJ whole genome shotgun (WGS) entry which is preliminary data.</text>
</comment>
<keyword evidence="2" id="KW-1185">Reference proteome</keyword>
<accession>A0A0W1A688</accession>
<evidence type="ECO:0000313" key="2">
    <source>
        <dbReference type="Proteomes" id="UP000054662"/>
    </source>
</evidence>
<gene>
    <name evidence="1" type="primary">mreB</name>
    <name evidence="1" type="ORF">Lwor_2117</name>
</gene>
<dbReference type="AlphaFoldDB" id="A0A0W1A688"/>
<proteinExistence type="predicted"/>
<dbReference type="Proteomes" id="UP000054662">
    <property type="component" value="Unassembled WGS sequence"/>
</dbReference>
<reference evidence="1 2" key="1">
    <citation type="submission" date="2015-11" db="EMBL/GenBank/DDBJ databases">
        <title>Genomic analysis of 38 Legionella species identifies large and diverse effector repertoires.</title>
        <authorList>
            <person name="Burstein D."/>
            <person name="Amaro F."/>
            <person name="Zusman T."/>
            <person name="Lifshitz Z."/>
            <person name="Cohen O."/>
            <person name="Gilbert J.A."/>
            <person name="Pupko T."/>
            <person name="Shuman H.A."/>
            <person name="Segal G."/>
        </authorList>
    </citation>
    <scope>NUCLEOTIDE SEQUENCE [LARGE SCALE GENOMIC DNA]</scope>
    <source>
        <strain evidence="1 2">ATCC 49508</strain>
    </source>
</reference>
<sequence length="508" mass="58967">MNIVKIIILSILFHSITNARCVIYYNDLPLTKSKLDAVSVLLNQESTCPESIQSFKRLIKNNNLQIKTSMVANRGKNNPYLGSFSFFESITGTMQNGFQINPGSFYLGYFSKLEQDEIKLDYLPEKNKLLIELIAWDRKKCLFNFYELRGIDSTKTRWYYRGNSEDALLDNQYLYRDTPPNSTKFGKRMRCSACHNSGGPIMKEIKTPHNDWWNNSNQLIFLPNNPDDEINLLINDIVDAQIFSNEVLSGIKKLNKSVPFNTFKRTLTLQEQLRPLFCTSEINIESNKTSGILDPVTIPSGFWLNPLLDEVKIVIPAQAYQKLLIENKMQFPETKLSDADHAWLTPVNGIGDINSIRHLIKNKIITRHFVQSVLMIDYSHPLFSKQRCDLLKLIPAKPDYDWVNIFINRLYQVQEQQPKALLLASYLTNNKKYNQKYFQQVLHQYKNKINMAIKSDHGLQEMFNQLLQTRQDVFENELSNNPLGQILEPGFRVIFPEPLRSDYQNNQT</sequence>
<dbReference type="PATRIC" id="fig|45076.6.peg.2320"/>
<protein>
    <submittedName>
        <fullName evidence="1">Rod shape-determining protein MreB</fullName>
    </submittedName>
</protein>
<dbReference type="EMBL" id="LNZC01000027">
    <property type="protein sequence ID" value="KTD76892.1"/>
    <property type="molecule type" value="Genomic_DNA"/>
</dbReference>